<dbReference type="PANTHER" id="PTHR10963">
    <property type="entry name" value="GLYCOSYL HYDROLASE-RELATED"/>
    <property type="match status" value="1"/>
</dbReference>
<evidence type="ECO:0000313" key="4">
    <source>
        <dbReference type="Proteomes" id="UP000007962"/>
    </source>
</evidence>
<name>C5BXR3_BEUC1</name>
<sequence>MTTLLWSDDFADDGAPDPARWSHAVGGHGWGNDELQFYTSDRARNARVSGGRLVIEAHAEDWQDRRFTSARLVSRAAWLHARVEVTARLPIGRGTWPAIWMLPSTPGERRWPDDGEIDVMEHVGHDPGVVHASIHTAAYNHVDGTQRTATTAVPDAQEAFHTYAVDWDAESITWSVDGEASFTYAREAAAERDTWPFDTPFHLILNLAVGGGWGGAQGVDDAAFPARFEIDSVRVLGR</sequence>
<dbReference type="eggNOG" id="COG2273">
    <property type="taxonomic scope" value="Bacteria"/>
</dbReference>
<organism evidence="3 4">
    <name type="scientific">Beutenbergia cavernae (strain ATCC BAA-8 / DSM 12333 / CCUG 43141 / JCM 11478 / NBRC 16432 / NCIMB 13614 / HKI 0122)</name>
    <dbReference type="NCBI Taxonomy" id="471853"/>
    <lineage>
        <taxon>Bacteria</taxon>
        <taxon>Bacillati</taxon>
        <taxon>Actinomycetota</taxon>
        <taxon>Actinomycetes</taxon>
        <taxon>Micrococcales</taxon>
        <taxon>Beutenbergiaceae</taxon>
        <taxon>Beutenbergia</taxon>
    </lineage>
</organism>
<dbReference type="InterPro" id="IPR000757">
    <property type="entry name" value="Beta-glucanase-like"/>
</dbReference>
<evidence type="ECO:0000259" key="2">
    <source>
        <dbReference type="PROSITE" id="PS51762"/>
    </source>
</evidence>
<keyword evidence="4" id="KW-1185">Reference proteome</keyword>
<dbReference type="RefSeq" id="WP_012725587.1">
    <property type="nucleotide sequence ID" value="NC_012669.1"/>
</dbReference>
<evidence type="ECO:0000256" key="1">
    <source>
        <dbReference type="ARBA" id="ARBA00006865"/>
    </source>
</evidence>
<dbReference type="SUPFAM" id="SSF49899">
    <property type="entry name" value="Concanavalin A-like lectins/glucanases"/>
    <property type="match status" value="1"/>
</dbReference>
<feature type="domain" description="GH16" evidence="2">
    <location>
        <begin position="8"/>
        <end position="238"/>
    </location>
</feature>
<comment type="similarity">
    <text evidence="1">Belongs to the glycosyl hydrolase 16 family.</text>
</comment>
<dbReference type="AlphaFoldDB" id="C5BXR3"/>
<dbReference type="PANTHER" id="PTHR10963:SF55">
    <property type="entry name" value="GLYCOSIDE HYDROLASE FAMILY 16 PROTEIN"/>
    <property type="match status" value="1"/>
</dbReference>
<dbReference type="GO" id="GO:0004553">
    <property type="term" value="F:hydrolase activity, hydrolyzing O-glycosyl compounds"/>
    <property type="evidence" value="ECO:0007669"/>
    <property type="project" value="InterPro"/>
</dbReference>
<accession>C5BXR3</accession>
<dbReference type="InterPro" id="IPR050546">
    <property type="entry name" value="Glycosyl_Hydrlase_16"/>
</dbReference>
<dbReference type="Proteomes" id="UP000007962">
    <property type="component" value="Chromosome"/>
</dbReference>
<dbReference type="HOGENOM" id="CLU_019533_0_3_11"/>
<dbReference type="CDD" id="cd08023">
    <property type="entry name" value="GH16_laminarinase_like"/>
    <property type="match status" value="1"/>
</dbReference>
<dbReference type="Gene3D" id="2.60.120.200">
    <property type="match status" value="1"/>
</dbReference>
<dbReference type="PROSITE" id="PS51762">
    <property type="entry name" value="GH16_2"/>
    <property type="match status" value="1"/>
</dbReference>
<dbReference type="CAZy" id="GH16">
    <property type="family name" value="Glycoside Hydrolase Family 16"/>
</dbReference>
<dbReference type="STRING" id="471853.Bcav_0544"/>
<protein>
    <submittedName>
        <fullName evidence="3">Glycoside hydrolase family 16</fullName>
    </submittedName>
</protein>
<dbReference type="KEGG" id="bcv:Bcav_0544"/>
<proteinExistence type="inferred from homology"/>
<keyword evidence="3" id="KW-0378">Hydrolase</keyword>
<reference evidence="3 4" key="1">
    <citation type="journal article" date="2009" name="Stand. Genomic Sci.">
        <title>Complete genome sequence of Beutenbergia cavernae type strain (HKI 0122).</title>
        <authorList>
            <person name="Land M."/>
            <person name="Pukall R."/>
            <person name="Abt B."/>
            <person name="Goker M."/>
            <person name="Rohde M."/>
            <person name="Glavina Del Rio T."/>
            <person name="Tice H."/>
            <person name="Copeland A."/>
            <person name="Cheng J.F."/>
            <person name="Lucas S."/>
            <person name="Chen F."/>
            <person name="Nolan M."/>
            <person name="Bruce D."/>
            <person name="Goodwin L."/>
            <person name="Pitluck S."/>
            <person name="Ivanova N."/>
            <person name="Mavromatis K."/>
            <person name="Ovchinnikova G."/>
            <person name="Pati A."/>
            <person name="Chen A."/>
            <person name="Palaniappan K."/>
            <person name="Hauser L."/>
            <person name="Chang Y.J."/>
            <person name="Jefferies C.C."/>
            <person name="Saunders E."/>
            <person name="Brettin T."/>
            <person name="Detter J.C."/>
            <person name="Han C."/>
            <person name="Chain P."/>
            <person name="Bristow J."/>
            <person name="Eisen J.A."/>
            <person name="Markowitz V."/>
            <person name="Hugenholtz P."/>
            <person name="Kyrpides N.C."/>
            <person name="Klenk H.P."/>
            <person name="Lapidus A."/>
        </authorList>
    </citation>
    <scope>NUCLEOTIDE SEQUENCE [LARGE SCALE GENOMIC DNA]</scope>
    <source>
        <strain evidence="4">ATCC BAA-8 / DSM 12333 / NBRC 16432</strain>
    </source>
</reference>
<evidence type="ECO:0000313" key="3">
    <source>
        <dbReference type="EMBL" id="ACQ78807.1"/>
    </source>
</evidence>
<gene>
    <name evidence="3" type="ordered locus">Bcav_0544</name>
</gene>
<dbReference type="EMBL" id="CP001618">
    <property type="protein sequence ID" value="ACQ78807.1"/>
    <property type="molecule type" value="Genomic_DNA"/>
</dbReference>
<dbReference type="Pfam" id="PF00722">
    <property type="entry name" value="Glyco_hydro_16"/>
    <property type="match status" value="1"/>
</dbReference>
<dbReference type="GO" id="GO:0005975">
    <property type="term" value="P:carbohydrate metabolic process"/>
    <property type="evidence" value="ECO:0007669"/>
    <property type="project" value="InterPro"/>
</dbReference>
<dbReference type="InterPro" id="IPR013320">
    <property type="entry name" value="ConA-like_dom_sf"/>
</dbReference>